<dbReference type="Gene3D" id="1.20.140.150">
    <property type="match status" value="1"/>
</dbReference>
<proteinExistence type="predicted"/>
<dbReference type="InterPro" id="IPR004031">
    <property type="entry name" value="PMP22/EMP/MP20/Claudin"/>
</dbReference>
<organism evidence="7 8">
    <name type="scientific">Mizuhopecten yessoensis</name>
    <name type="common">Japanese scallop</name>
    <name type="synonym">Patinopecten yessoensis</name>
    <dbReference type="NCBI Taxonomy" id="6573"/>
    <lineage>
        <taxon>Eukaryota</taxon>
        <taxon>Metazoa</taxon>
        <taxon>Spiralia</taxon>
        <taxon>Lophotrochozoa</taxon>
        <taxon>Mollusca</taxon>
        <taxon>Bivalvia</taxon>
        <taxon>Autobranchia</taxon>
        <taxon>Pteriomorphia</taxon>
        <taxon>Pectinida</taxon>
        <taxon>Pectinoidea</taxon>
        <taxon>Pectinidae</taxon>
        <taxon>Mizuhopecten</taxon>
    </lineage>
</organism>
<feature type="transmembrane region" description="Helical" evidence="6">
    <location>
        <begin position="67"/>
        <end position="86"/>
    </location>
</feature>
<comment type="subcellular location">
    <subcellularLocation>
        <location evidence="1">Membrane</location>
        <topology evidence="1">Multi-pass membrane protein</topology>
    </subcellularLocation>
</comment>
<dbReference type="AlphaFoldDB" id="A0A210QA77"/>
<keyword evidence="2 6" id="KW-0812">Transmembrane</keyword>
<protein>
    <submittedName>
        <fullName evidence="7">Uncharacterized protein</fullName>
    </submittedName>
</protein>
<evidence type="ECO:0000313" key="8">
    <source>
        <dbReference type="Proteomes" id="UP000242188"/>
    </source>
</evidence>
<keyword evidence="4 6" id="KW-0472">Membrane</keyword>
<dbReference type="EMBL" id="NEDP02004422">
    <property type="protein sequence ID" value="OWF45632.1"/>
    <property type="molecule type" value="Genomic_DNA"/>
</dbReference>
<dbReference type="Proteomes" id="UP000242188">
    <property type="component" value="Unassembled WGS sequence"/>
</dbReference>
<feature type="transmembrane region" description="Helical" evidence="6">
    <location>
        <begin position="150"/>
        <end position="173"/>
    </location>
</feature>
<evidence type="ECO:0000256" key="1">
    <source>
        <dbReference type="ARBA" id="ARBA00004141"/>
    </source>
</evidence>
<feature type="transmembrane region" description="Helical" evidence="6">
    <location>
        <begin position="107"/>
        <end position="130"/>
    </location>
</feature>
<feature type="region of interest" description="Disordered" evidence="5">
    <location>
        <begin position="206"/>
        <end position="227"/>
    </location>
</feature>
<reference evidence="7 8" key="1">
    <citation type="journal article" date="2017" name="Nat. Ecol. Evol.">
        <title>Scallop genome provides insights into evolution of bilaterian karyotype and development.</title>
        <authorList>
            <person name="Wang S."/>
            <person name="Zhang J."/>
            <person name="Jiao W."/>
            <person name="Li J."/>
            <person name="Xun X."/>
            <person name="Sun Y."/>
            <person name="Guo X."/>
            <person name="Huan P."/>
            <person name="Dong B."/>
            <person name="Zhang L."/>
            <person name="Hu X."/>
            <person name="Sun X."/>
            <person name="Wang J."/>
            <person name="Zhao C."/>
            <person name="Wang Y."/>
            <person name="Wang D."/>
            <person name="Huang X."/>
            <person name="Wang R."/>
            <person name="Lv J."/>
            <person name="Li Y."/>
            <person name="Zhang Z."/>
            <person name="Liu B."/>
            <person name="Lu W."/>
            <person name="Hui Y."/>
            <person name="Liang J."/>
            <person name="Zhou Z."/>
            <person name="Hou R."/>
            <person name="Li X."/>
            <person name="Liu Y."/>
            <person name="Li H."/>
            <person name="Ning X."/>
            <person name="Lin Y."/>
            <person name="Zhao L."/>
            <person name="Xing Q."/>
            <person name="Dou J."/>
            <person name="Li Y."/>
            <person name="Mao J."/>
            <person name="Guo H."/>
            <person name="Dou H."/>
            <person name="Li T."/>
            <person name="Mu C."/>
            <person name="Jiang W."/>
            <person name="Fu Q."/>
            <person name="Fu X."/>
            <person name="Miao Y."/>
            <person name="Liu J."/>
            <person name="Yu Q."/>
            <person name="Li R."/>
            <person name="Liao H."/>
            <person name="Li X."/>
            <person name="Kong Y."/>
            <person name="Jiang Z."/>
            <person name="Chourrout D."/>
            <person name="Li R."/>
            <person name="Bao Z."/>
        </authorList>
    </citation>
    <scope>NUCLEOTIDE SEQUENCE [LARGE SCALE GENOMIC DNA]</scope>
    <source>
        <strain evidence="7 8">PY_sf001</strain>
    </source>
</reference>
<evidence type="ECO:0000256" key="5">
    <source>
        <dbReference type="SAM" id="MobiDB-lite"/>
    </source>
</evidence>
<comment type="caution">
    <text evidence="7">The sequence shown here is derived from an EMBL/GenBank/DDBJ whole genome shotgun (WGS) entry which is preliminary data.</text>
</comment>
<evidence type="ECO:0000256" key="3">
    <source>
        <dbReference type="ARBA" id="ARBA00022989"/>
    </source>
</evidence>
<sequence length="227" mass="23675">MATCAVVGVGVISLVLLVIHVVAVATPGWALIEIEGEGSCYIGLFQICIGSKCFSYEEGGEGVSLSHIAYVGLHVVGAILLLANGINSLRYFRPLPDGQARSIATKVAIVLSAASGCILVGVVWFSLHIANIKDLLPHGTPLSQELQFGYSFYLAAGTGASSVIFAITMGYVATQLEASPVITTCVTPPCPRMVVVHSTTLNQTGSSYPMTSPAGFPQNDPANGYDQ</sequence>
<keyword evidence="3 6" id="KW-1133">Transmembrane helix</keyword>
<dbReference type="Pfam" id="PF00822">
    <property type="entry name" value="PMP22_Claudin"/>
    <property type="match status" value="1"/>
</dbReference>
<gene>
    <name evidence="7" type="ORF">KP79_PYT05935</name>
</gene>
<evidence type="ECO:0000256" key="4">
    <source>
        <dbReference type="ARBA" id="ARBA00023136"/>
    </source>
</evidence>
<name>A0A210QA77_MIZYE</name>
<evidence type="ECO:0000256" key="6">
    <source>
        <dbReference type="SAM" id="Phobius"/>
    </source>
</evidence>
<keyword evidence="8" id="KW-1185">Reference proteome</keyword>
<accession>A0A210QA77</accession>
<evidence type="ECO:0000313" key="7">
    <source>
        <dbReference type="EMBL" id="OWF45632.1"/>
    </source>
</evidence>
<dbReference type="GO" id="GO:0016020">
    <property type="term" value="C:membrane"/>
    <property type="evidence" value="ECO:0007669"/>
    <property type="project" value="UniProtKB-SubCell"/>
</dbReference>
<evidence type="ECO:0000256" key="2">
    <source>
        <dbReference type="ARBA" id="ARBA00022692"/>
    </source>
</evidence>